<comment type="caution">
    <text evidence="2">The sequence shown here is derived from an EMBL/GenBank/DDBJ whole genome shotgun (WGS) entry which is preliminary data.</text>
</comment>
<accession>X1G222</accession>
<organism evidence="2">
    <name type="scientific">marine sediment metagenome</name>
    <dbReference type="NCBI Taxonomy" id="412755"/>
    <lineage>
        <taxon>unclassified sequences</taxon>
        <taxon>metagenomes</taxon>
        <taxon>ecological metagenomes</taxon>
    </lineage>
</organism>
<name>X1G222_9ZZZZ</name>
<gene>
    <name evidence="2" type="ORF">S03H2_10954</name>
</gene>
<dbReference type="InterPro" id="IPR052196">
    <property type="entry name" value="Bact_Kbp"/>
</dbReference>
<dbReference type="PANTHER" id="PTHR34700">
    <property type="entry name" value="POTASSIUM BINDING PROTEIN KBP"/>
    <property type="match status" value="1"/>
</dbReference>
<dbReference type="InterPro" id="IPR018392">
    <property type="entry name" value="LysM"/>
</dbReference>
<reference evidence="2" key="1">
    <citation type="journal article" date="2014" name="Front. Microbiol.">
        <title>High frequency of phylogenetically diverse reductive dehalogenase-homologous genes in deep subseafloor sedimentary metagenomes.</title>
        <authorList>
            <person name="Kawai M."/>
            <person name="Futagami T."/>
            <person name="Toyoda A."/>
            <person name="Takaki Y."/>
            <person name="Nishi S."/>
            <person name="Hori S."/>
            <person name="Arai W."/>
            <person name="Tsubouchi T."/>
            <person name="Morono Y."/>
            <person name="Uchiyama I."/>
            <person name="Ito T."/>
            <person name="Fujiyama A."/>
            <person name="Inagaki F."/>
            <person name="Takami H."/>
        </authorList>
    </citation>
    <scope>NUCLEOTIDE SEQUENCE</scope>
    <source>
        <strain evidence="2">Expedition CK06-06</strain>
    </source>
</reference>
<dbReference type="Gene3D" id="3.10.350.10">
    <property type="entry name" value="LysM domain"/>
    <property type="match status" value="1"/>
</dbReference>
<dbReference type="Pfam" id="PF01476">
    <property type="entry name" value="LysM"/>
    <property type="match status" value="1"/>
</dbReference>
<dbReference type="SUPFAM" id="SSF54106">
    <property type="entry name" value="LysM domain"/>
    <property type="match status" value="1"/>
</dbReference>
<proteinExistence type="predicted"/>
<dbReference type="CDD" id="cd00118">
    <property type="entry name" value="LysM"/>
    <property type="match status" value="1"/>
</dbReference>
<dbReference type="SMART" id="SM00257">
    <property type="entry name" value="LysM"/>
    <property type="match status" value="1"/>
</dbReference>
<feature type="domain" description="LysM" evidence="1">
    <location>
        <begin position="12"/>
        <end position="64"/>
    </location>
</feature>
<dbReference type="EMBL" id="BARU01005610">
    <property type="protein sequence ID" value="GAH38850.1"/>
    <property type="molecule type" value="Genomic_DNA"/>
</dbReference>
<dbReference type="PANTHER" id="PTHR34700:SF4">
    <property type="entry name" value="PHAGE-LIKE ELEMENT PBSX PROTEIN XKDP"/>
    <property type="match status" value="1"/>
</dbReference>
<protein>
    <recommendedName>
        <fullName evidence="1">LysM domain-containing protein</fullName>
    </recommendedName>
</protein>
<dbReference type="PROSITE" id="PS51782">
    <property type="entry name" value="LYSM"/>
    <property type="match status" value="1"/>
</dbReference>
<evidence type="ECO:0000259" key="1">
    <source>
        <dbReference type="PROSITE" id="PS51782"/>
    </source>
</evidence>
<dbReference type="AlphaFoldDB" id="X1G222"/>
<dbReference type="InterPro" id="IPR036779">
    <property type="entry name" value="LysM_dom_sf"/>
</dbReference>
<evidence type="ECO:0000313" key="2">
    <source>
        <dbReference type="EMBL" id="GAH38850.1"/>
    </source>
</evidence>
<sequence length="68" mass="7397">MKVRTEIQAGDACYTVVSGDNLSEISKKFYGSESAADVNAIYESNHTTIGSNPNLIYPGQKLYIPNLV</sequence>